<dbReference type="EMBL" id="LN483142">
    <property type="protein sequence ID" value="CED82978.1"/>
    <property type="molecule type" value="Genomic_DNA"/>
</dbReference>
<keyword evidence="1" id="KW-0343">GTPase activation</keyword>
<reference evidence="8" key="1">
    <citation type="submission" date="2014-08" db="EMBL/GenBank/DDBJ databases">
        <authorList>
            <person name="Sharma Rahul"/>
            <person name="Thines Marco"/>
        </authorList>
    </citation>
    <scope>NUCLEOTIDE SEQUENCE</scope>
</reference>
<feature type="region of interest" description="Disordered" evidence="6">
    <location>
        <begin position="135"/>
        <end position="236"/>
    </location>
</feature>
<dbReference type="GO" id="GO:0005096">
    <property type="term" value="F:GTPase activator activity"/>
    <property type="evidence" value="ECO:0007669"/>
    <property type="project" value="UniProtKB-KW"/>
</dbReference>
<dbReference type="PROSITE" id="PS50115">
    <property type="entry name" value="ARFGAP"/>
    <property type="match status" value="1"/>
</dbReference>
<evidence type="ECO:0000256" key="1">
    <source>
        <dbReference type="ARBA" id="ARBA00022468"/>
    </source>
</evidence>
<dbReference type="PRINTS" id="PR00405">
    <property type="entry name" value="REVINTRACTNG"/>
</dbReference>
<keyword evidence="4" id="KW-0862">Zinc</keyword>
<evidence type="ECO:0000256" key="2">
    <source>
        <dbReference type="ARBA" id="ARBA00022723"/>
    </source>
</evidence>
<dbReference type="InterPro" id="IPR037278">
    <property type="entry name" value="ARFGAP/RecO"/>
</dbReference>
<dbReference type="SUPFAM" id="SSF57863">
    <property type="entry name" value="ArfGap/RecO-like zinc finger"/>
    <property type="match status" value="1"/>
</dbReference>
<dbReference type="PANTHER" id="PTHR45705:SF1">
    <property type="entry name" value="FI20236P1"/>
    <property type="match status" value="1"/>
</dbReference>
<keyword evidence="2" id="KW-0479">Metal-binding</keyword>
<evidence type="ECO:0000256" key="3">
    <source>
        <dbReference type="ARBA" id="ARBA00022771"/>
    </source>
</evidence>
<feature type="compositionally biased region" description="Polar residues" evidence="6">
    <location>
        <begin position="327"/>
        <end position="368"/>
    </location>
</feature>
<keyword evidence="3 5" id="KW-0863">Zinc-finger</keyword>
<feature type="region of interest" description="Disordered" evidence="6">
    <location>
        <begin position="273"/>
        <end position="376"/>
    </location>
</feature>
<feature type="compositionally biased region" description="Polar residues" evidence="6">
    <location>
        <begin position="177"/>
        <end position="189"/>
    </location>
</feature>
<dbReference type="SMART" id="SM00105">
    <property type="entry name" value="ArfGap"/>
    <property type="match status" value="1"/>
</dbReference>
<feature type="compositionally biased region" description="Polar residues" evidence="6">
    <location>
        <begin position="273"/>
        <end position="283"/>
    </location>
</feature>
<feature type="compositionally biased region" description="Low complexity" evidence="6">
    <location>
        <begin position="456"/>
        <end position="476"/>
    </location>
</feature>
<evidence type="ECO:0000256" key="4">
    <source>
        <dbReference type="ARBA" id="ARBA00022833"/>
    </source>
</evidence>
<sequence length="502" mass="54354">MSASKTRNERLLVELSKLPGNDICADCRSPAPRWCSWNLGIFLCVSCASVHRKMGTHISRVKSLTLDTFTREQVDTIRDIGNIKSNLKINNDDSRNPPPTNLEHGERDNELERYIRRKYDTSLSKSSIVQAAFRHNPAQSSPVPVASSSSLYAAHPSSRAHQNDADELSPPPLPVRTPSQAPSSSMTTKDSAKAPVFGSMLEHRPANGQGVGHPGGVEPMRRGRVAPTQGTTSSLTSQPLQYAVPSAFQQQQQSSYQIQPPLQYVTQPSFQYTAPQQGSQNPGLQSFPSPQNPQLQQQQQLSFQSQPQAVPPQSSYQSYGGWFDLRSTGNGPTEFFSNQYAQSQPTPSSSSVYDSLSTGGSYGSQGSFPTGMESGQYPNIQLQQQQQSQIQGQQQSAYGLFNSSTGFSFQQQQPGPSSTSSYSLSNGMNGSSMMSQSPGLNQTQSQSQGQFVNGLSGQSTSTMGQGQMQMQMQGQAQGQGFGTQSGFMMGMMPSRTGAGWHA</sequence>
<dbReference type="GO" id="GO:0005737">
    <property type="term" value="C:cytoplasm"/>
    <property type="evidence" value="ECO:0007669"/>
    <property type="project" value="TreeGrafter"/>
</dbReference>
<dbReference type="Pfam" id="PF01412">
    <property type="entry name" value="ArfGap"/>
    <property type="match status" value="1"/>
</dbReference>
<proteinExistence type="predicted"/>
<dbReference type="Gene3D" id="1.10.220.150">
    <property type="entry name" value="Arf GTPase activating protein"/>
    <property type="match status" value="1"/>
</dbReference>
<protein>
    <submittedName>
        <fullName evidence="8">Ap-domain-containing protein</fullName>
    </submittedName>
</protein>
<dbReference type="FunFam" id="1.10.220.150:FF:000009">
    <property type="entry name" value="stromal membrane-associated protein 1 isoform X1"/>
    <property type="match status" value="1"/>
</dbReference>
<name>A0A0F7SSE2_PHARH</name>
<dbReference type="InterPro" id="IPR001164">
    <property type="entry name" value="ArfGAP_dom"/>
</dbReference>
<feature type="compositionally biased region" description="Polar residues" evidence="6">
    <location>
        <begin position="438"/>
        <end position="455"/>
    </location>
</feature>
<feature type="region of interest" description="Disordered" evidence="6">
    <location>
        <begin position="405"/>
        <end position="502"/>
    </location>
</feature>
<evidence type="ECO:0000256" key="6">
    <source>
        <dbReference type="SAM" id="MobiDB-lite"/>
    </source>
</evidence>
<dbReference type="CDD" id="cd08204">
    <property type="entry name" value="ArfGap"/>
    <property type="match status" value="1"/>
</dbReference>
<evidence type="ECO:0000256" key="5">
    <source>
        <dbReference type="PROSITE-ProRule" id="PRU00288"/>
    </source>
</evidence>
<dbReference type="AlphaFoldDB" id="A0A0F7SSE2"/>
<feature type="compositionally biased region" description="Low complexity" evidence="6">
    <location>
        <begin position="405"/>
        <end position="437"/>
    </location>
</feature>
<dbReference type="InterPro" id="IPR038508">
    <property type="entry name" value="ArfGAP_dom_sf"/>
</dbReference>
<evidence type="ECO:0000259" key="7">
    <source>
        <dbReference type="PROSITE" id="PS50115"/>
    </source>
</evidence>
<feature type="compositionally biased region" description="Low complexity" evidence="6">
    <location>
        <begin position="137"/>
        <end position="157"/>
    </location>
</feature>
<dbReference type="PANTHER" id="PTHR45705">
    <property type="entry name" value="FI20236P1"/>
    <property type="match status" value="1"/>
</dbReference>
<dbReference type="GO" id="GO:0008270">
    <property type="term" value="F:zinc ion binding"/>
    <property type="evidence" value="ECO:0007669"/>
    <property type="project" value="UniProtKB-KW"/>
</dbReference>
<organism evidence="8">
    <name type="scientific">Phaffia rhodozyma</name>
    <name type="common">Yeast</name>
    <name type="synonym">Xanthophyllomyces dendrorhous</name>
    <dbReference type="NCBI Taxonomy" id="264483"/>
    <lineage>
        <taxon>Eukaryota</taxon>
        <taxon>Fungi</taxon>
        <taxon>Dikarya</taxon>
        <taxon>Basidiomycota</taxon>
        <taxon>Agaricomycotina</taxon>
        <taxon>Tremellomycetes</taxon>
        <taxon>Cystofilobasidiales</taxon>
        <taxon>Mrakiaceae</taxon>
        <taxon>Phaffia</taxon>
    </lineage>
</organism>
<accession>A0A0F7SSE2</accession>
<dbReference type="InterPro" id="IPR051718">
    <property type="entry name" value="ARF_GTPase-activating"/>
</dbReference>
<evidence type="ECO:0000313" key="8">
    <source>
        <dbReference type="EMBL" id="CED82978.1"/>
    </source>
</evidence>
<feature type="compositionally biased region" description="Low complexity" evidence="6">
    <location>
        <begin position="284"/>
        <end position="318"/>
    </location>
</feature>
<feature type="region of interest" description="Disordered" evidence="6">
    <location>
        <begin position="86"/>
        <end position="109"/>
    </location>
</feature>
<feature type="domain" description="Arf-GAP" evidence="7">
    <location>
        <begin position="9"/>
        <end position="119"/>
    </location>
</feature>